<dbReference type="RefSeq" id="XP_040940715.1">
    <property type="nucleotide sequence ID" value="XM_041084781.1"/>
</dbReference>
<keyword evidence="2" id="KW-1185">Reference proteome</keyword>
<protein>
    <recommendedName>
        <fullName evidence="4">RNA-directed DNA polymerase homolog</fullName>
    </recommendedName>
</protein>
<dbReference type="PANTHER" id="PTHR24559">
    <property type="entry name" value="TRANSPOSON TY3-I GAG-POL POLYPROTEIN"/>
    <property type="match status" value="1"/>
</dbReference>
<dbReference type="InterPro" id="IPR043502">
    <property type="entry name" value="DNA/RNA_pol_sf"/>
</dbReference>
<dbReference type="GeneID" id="121212317"/>
<name>A0ABM2ZDG0_GOSHI</name>
<gene>
    <name evidence="3" type="primary">LOC121212317</name>
</gene>
<accession>A0ABM2ZDG0</accession>
<sequence length="240" mass="27483">MCKHFEESLNEEIKLLIKILEIQEFATLADRAKKAEELNKERKQAKREARVSSKRSSGKTLSFLTKKSRSQHERSTSSVRYSGKARGSKRRKQRSSSPLVSIVGSVDDQKLKYCPERNEKKVEVTLKSSTPITRGRPPRYPRSASGSRVAAKDAAKSEARAPARTYTIRAREEAFAPDVITGYRQLNKVTIKNKYSLPRTDNLFDQLRRATVFSKINLKSGYYQLRVRELDVPKTAFRTR</sequence>
<dbReference type="SUPFAM" id="SSF56672">
    <property type="entry name" value="DNA/RNA polymerases"/>
    <property type="match status" value="1"/>
</dbReference>
<evidence type="ECO:0000313" key="2">
    <source>
        <dbReference type="Proteomes" id="UP000818029"/>
    </source>
</evidence>
<evidence type="ECO:0000256" key="1">
    <source>
        <dbReference type="SAM" id="MobiDB-lite"/>
    </source>
</evidence>
<evidence type="ECO:0000313" key="3">
    <source>
        <dbReference type="RefSeq" id="XP_040940715.1"/>
    </source>
</evidence>
<feature type="region of interest" description="Disordered" evidence="1">
    <location>
        <begin position="122"/>
        <end position="162"/>
    </location>
</feature>
<evidence type="ECO:0008006" key="4">
    <source>
        <dbReference type="Google" id="ProtNLM"/>
    </source>
</evidence>
<dbReference type="Gene3D" id="3.10.10.10">
    <property type="entry name" value="HIV Type 1 Reverse Transcriptase, subunit A, domain 1"/>
    <property type="match status" value="1"/>
</dbReference>
<dbReference type="PANTHER" id="PTHR24559:SF447">
    <property type="entry name" value="RNA-DIRECTED DNA POLYMERASE HOMOLOG"/>
    <property type="match status" value="1"/>
</dbReference>
<dbReference type="Proteomes" id="UP000818029">
    <property type="component" value="Chromosome A13"/>
</dbReference>
<proteinExistence type="predicted"/>
<feature type="region of interest" description="Disordered" evidence="1">
    <location>
        <begin position="39"/>
        <end position="101"/>
    </location>
</feature>
<dbReference type="Gene3D" id="3.30.70.270">
    <property type="match status" value="1"/>
</dbReference>
<organism evidence="2 3">
    <name type="scientific">Gossypium hirsutum</name>
    <name type="common">Upland cotton</name>
    <name type="synonym">Gossypium mexicanum</name>
    <dbReference type="NCBI Taxonomy" id="3635"/>
    <lineage>
        <taxon>Eukaryota</taxon>
        <taxon>Viridiplantae</taxon>
        <taxon>Streptophyta</taxon>
        <taxon>Embryophyta</taxon>
        <taxon>Tracheophyta</taxon>
        <taxon>Spermatophyta</taxon>
        <taxon>Magnoliopsida</taxon>
        <taxon>eudicotyledons</taxon>
        <taxon>Gunneridae</taxon>
        <taxon>Pentapetalae</taxon>
        <taxon>rosids</taxon>
        <taxon>malvids</taxon>
        <taxon>Malvales</taxon>
        <taxon>Malvaceae</taxon>
        <taxon>Malvoideae</taxon>
        <taxon>Gossypium</taxon>
    </lineage>
</organism>
<reference evidence="3" key="2">
    <citation type="submission" date="2025-08" db="UniProtKB">
        <authorList>
            <consortium name="RefSeq"/>
        </authorList>
    </citation>
    <scope>IDENTIFICATION</scope>
</reference>
<dbReference type="InterPro" id="IPR043128">
    <property type="entry name" value="Rev_trsase/Diguanyl_cyclase"/>
</dbReference>
<dbReference type="InterPro" id="IPR053134">
    <property type="entry name" value="RNA-dir_DNA_polymerase"/>
</dbReference>
<feature type="compositionally biased region" description="Basic and acidic residues" evidence="1">
    <location>
        <begin position="150"/>
        <end position="161"/>
    </location>
</feature>
<feature type="compositionally biased region" description="Basic and acidic residues" evidence="1">
    <location>
        <begin position="39"/>
        <end position="51"/>
    </location>
</feature>
<reference evidence="2" key="1">
    <citation type="journal article" date="2020" name="Nat. Genet.">
        <title>Genomic diversifications of five Gossypium allopolyploid species and their impact on cotton improvement.</title>
        <authorList>
            <person name="Chen Z.J."/>
            <person name="Sreedasyam A."/>
            <person name="Ando A."/>
            <person name="Song Q."/>
            <person name="De Santiago L.M."/>
            <person name="Hulse-Kemp A.M."/>
            <person name="Ding M."/>
            <person name="Ye W."/>
            <person name="Kirkbride R.C."/>
            <person name="Jenkins J."/>
            <person name="Plott C."/>
            <person name="Lovell J."/>
            <person name="Lin Y.M."/>
            <person name="Vaughn R."/>
            <person name="Liu B."/>
            <person name="Simpson S."/>
            <person name="Scheffler B.E."/>
            <person name="Wen L."/>
            <person name="Saski C.A."/>
            <person name="Grover C.E."/>
            <person name="Hu G."/>
            <person name="Conover J.L."/>
            <person name="Carlson J.W."/>
            <person name="Shu S."/>
            <person name="Boston L.B."/>
            <person name="Williams M."/>
            <person name="Peterson D.G."/>
            <person name="McGee K."/>
            <person name="Jones D.C."/>
            <person name="Wendel J.F."/>
            <person name="Stelly D.M."/>
            <person name="Grimwood J."/>
            <person name="Schmutz J."/>
        </authorList>
    </citation>
    <scope>NUCLEOTIDE SEQUENCE [LARGE SCALE GENOMIC DNA]</scope>
    <source>
        <strain evidence="2">cv. TM-1</strain>
    </source>
</reference>